<evidence type="ECO:0000313" key="2">
    <source>
        <dbReference type="EMBL" id="KAJ1604481.1"/>
    </source>
</evidence>
<organism evidence="2">
    <name type="scientific">Cryptosporidium canis</name>
    <dbReference type="NCBI Taxonomy" id="195482"/>
    <lineage>
        <taxon>Eukaryota</taxon>
        <taxon>Sar</taxon>
        <taxon>Alveolata</taxon>
        <taxon>Apicomplexa</taxon>
        <taxon>Conoidasida</taxon>
        <taxon>Coccidia</taxon>
        <taxon>Eucoccidiorida</taxon>
        <taxon>Eimeriorina</taxon>
        <taxon>Cryptosporidiidae</taxon>
        <taxon>Cryptosporidium</taxon>
    </lineage>
</organism>
<accession>A0A9D5DET0</accession>
<keyword evidence="1 2" id="KW-0812">Transmembrane</keyword>
<sequence>MRVSICLNNEYNVTTCRRFTSVKMVFCKQNTELMKIRGAIIILTLSCLNYLHAYCFNETIKPAIEPVLNRFPRNDRAENFKRQTIYPLVSIEIKTQQLKLEGEIILPKIVSRRILVAKGVVESRILSDDVLFFSTDIKYNQRVSVKQLVGIVAYDKANREELLYSSCDGVMNEVKPLGFYEFETIFFIIYCDLKKSVISSYFGYSMLPYSESDTIFDKVNGTLIKRTDIREGRYSSFSAPLEQSEGRRKLALKRKAFLNQSKMLEYQEELSESHSDRPLLNAICGSSKSSLTSDTPENPGTAIKRVEFLCKRRVPNRKKIVDSSLTMKLSAYRKSLEDLKQSVANITDFSRMGSANIEDEKRIDSDEQNTIAADSTGIPTEYGILTLLAFVVIILILLSIRNT</sequence>
<dbReference type="AlphaFoldDB" id="A0A9D5DET0"/>
<proteinExistence type="predicted"/>
<evidence type="ECO:0000256" key="1">
    <source>
        <dbReference type="SAM" id="Phobius"/>
    </source>
</evidence>
<dbReference type="EMBL" id="JAPCXC010000141">
    <property type="protein sequence ID" value="KAJ1604481.1"/>
    <property type="molecule type" value="Genomic_DNA"/>
</dbReference>
<dbReference type="OrthoDB" id="342566at2759"/>
<name>A0A9D5DET0_9CRYT</name>
<keyword evidence="1" id="KW-0472">Membrane</keyword>
<dbReference type="Proteomes" id="UP001067231">
    <property type="component" value="Unassembled WGS sequence"/>
</dbReference>
<protein>
    <submittedName>
        <fullName evidence="2">Signal peptide and transmembrane domain containing protein</fullName>
    </submittedName>
</protein>
<gene>
    <name evidence="2" type="ORF">OJ253_3653</name>
</gene>
<keyword evidence="1" id="KW-1133">Transmembrane helix</keyword>
<feature type="transmembrane region" description="Helical" evidence="1">
    <location>
        <begin position="382"/>
        <end position="400"/>
    </location>
</feature>
<comment type="caution">
    <text evidence="2">The sequence shown here is derived from an EMBL/GenBank/DDBJ whole genome shotgun (WGS) entry which is preliminary data.</text>
</comment>
<reference evidence="2" key="1">
    <citation type="submission" date="2022-10" db="EMBL/GenBank/DDBJ databases">
        <title>Adaptive evolution leads to modifications in subtelomeric GC content in a zoonotic Cryptosporidium species.</title>
        <authorList>
            <person name="Li J."/>
            <person name="Feng Y."/>
            <person name="Xiao L."/>
        </authorList>
    </citation>
    <scope>NUCLEOTIDE SEQUENCE</scope>
    <source>
        <strain evidence="2">33844</strain>
    </source>
</reference>